<name>A0A8S1J269_9CHLO</name>
<dbReference type="EMBL" id="CAJHUC010001448">
    <property type="protein sequence ID" value="CAD7701159.1"/>
    <property type="molecule type" value="Genomic_DNA"/>
</dbReference>
<feature type="compositionally biased region" description="Basic and acidic residues" evidence="1">
    <location>
        <begin position="75"/>
        <end position="85"/>
    </location>
</feature>
<gene>
    <name evidence="3" type="ORF">OSTQU699_LOCUS6518</name>
</gene>
<protein>
    <recommendedName>
        <fullName evidence="2">Micro-fibrillar-associated protein 1 C-terminal domain-containing protein</fullName>
    </recommendedName>
</protein>
<feature type="compositionally biased region" description="Acidic residues" evidence="1">
    <location>
        <begin position="159"/>
        <end position="183"/>
    </location>
</feature>
<dbReference type="Proteomes" id="UP000708148">
    <property type="component" value="Unassembled WGS sequence"/>
</dbReference>
<dbReference type="OrthoDB" id="1111734at2759"/>
<proteinExistence type="predicted"/>
<accession>A0A8S1J269</accession>
<dbReference type="InterPro" id="IPR009730">
    <property type="entry name" value="MFAP1_C"/>
</dbReference>
<feature type="compositionally biased region" description="Low complexity" evidence="1">
    <location>
        <begin position="42"/>
        <end position="55"/>
    </location>
</feature>
<sequence>MLVLETEAVAWPVPPNTREKKKKKALKTSRFPPSRNRHNDDTTTQPTQPTSAPGARSPPRPGPGTMSGALAGRTINHELEKGRVEPTKVRRYWPGRAPEWALNEDDEVVLQQQRRDSVAAPVVVSKADPRLRRLAEASAAKAEDGEPWHRRVKPRLEGSSDEEGSGEGEEEEEEEEEEEDLAVDEVTLLDRRAAMRQRLLQIRQEEEDQLPQQEEDIEEEEGDDESEYETDSEDERFGRKLIKPVFVPKTERETIAERDRVQQEEELRWKREQQEIEERKIESKALVLELIRQEDSAAKSQADGPKSANDVDTDDDKEEEKEFETWKIREYARLKRDRDERELDQKMAAERAELNAMTEEQRRAWDRANPKVLKKAPKKKWKYLQKYWHKGAFFQDTPDDPMGTTKADDIFMRDFSAPTGEDLFDKTSMPKVMQVKSFGRSGRTKWTHLVNEDTTNFDDPFLGAVNDAQRMQYNKKRAAMGQEFTAPKKFRR</sequence>
<feature type="region of interest" description="Disordered" evidence="1">
    <location>
        <begin position="1"/>
        <end position="85"/>
    </location>
</feature>
<feature type="compositionally biased region" description="Acidic residues" evidence="1">
    <location>
        <begin position="205"/>
        <end position="234"/>
    </location>
</feature>
<comment type="caution">
    <text evidence="3">The sequence shown here is derived from an EMBL/GenBank/DDBJ whole genome shotgun (WGS) entry which is preliminary data.</text>
</comment>
<feature type="region of interest" description="Disordered" evidence="1">
    <location>
        <begin position="113"/>
        <end position="187"/>
    </location>
</feature>
<evidence type="ECO:0000259" key="2">
    <source>
        <dbReference type="Pfam" id="PF06991"/>
    </source>
</evidence>
<feature type="compositionally biased region" description="Basic and acidic residues" evidence="1">
    <location>
        <begin position="127"/>
        <end position="158"/>
    </location>
</feature>
<feature type="region of interest" description="Disordered" evidence="1">
    <location>
        <begin position="203"/>
        <end position="241"/>
    </location>
</feature>
<evidence type="ECO:0000313" key="4">
    <source>
        <dbReference type="Proteomes" id="UP000708148"/>
    </source>
</evidence>
<evidence type="ECO:0000256" key="1">
    <source>
        <dbReference type="SAM" id="MobiDB-lite"/>
    </source>
</evidence>
<organism evidence="3 4">
    <name type="scientific">Ostreobium quekettii</name>
    <dbReference type="NCBI Taxonomy" id="121088"/>
    <lineage>
        <taxon>Eukaryota</taxon>
        <taxon>Viridiplantae</taxon>
        <taxon>Chlorophyta</taxon>
        <taxon>core chlorophytes</taxon>
        <taxon>Ulvophyceae</taxon>
        <taxon>TCBD clade</taxon>
        <taxon>Bryopsidales</taxon>
        <taxon>Ostreobineae</taxon>
        <taxon>Ostreobiaceae</taxon>
        <taxon>Ostreobium</taxon>
    </lineage>
</organism>
<keyword evidence="4" id="KW-1185">Reference proteome</keyword>
<dbReference type="PANTHER" id="PTHR15327">
    <property type="entry name" value="MICROFIBRIL-ASSOCIATED PROTEIN"/>
    <property type="match status" value="1"/>
</dbReference>
<feature type="domain" description="Micro-fibrillar-associated protein 1 C-terminal" evidence="2">
    <location>
        <begin position="231"/>
        <end position="454"/>
    </location>
</feature>
<feature type="compositionally biased region" description="Acidic residues" evidence="1">
    <location>
        <begin position="311"/>
        <end position="322"/>
    </location>
</feature>
<evidence type="ECO:0000313" key="3">
    <source>
        <dbReference type="EMBL" id="CAD7701159.1"/>
    </source>
</evidence>
<reference evidence="3" key="1">
    <citation type="submission" date="2020-12" db="EMBL/GenBank/DDBJ databases">
        <authorList>
            <person name="Iha C."/>
        </authorList>
    </citation>
    <scope>NUCLEOTIDE SEQUENCE</scope>
</reference>
<dbReference type="AlphaFoldDB" id="A0A8S1J269"/>
<feature type="region of interest" description="Disordered" evidence="1">
    <location>
        <begin position="295"/>
        <end position="322"/>
    </location>
</feature>
<dbReference type="InterPro" id="IPR033194">
    <property type="entry name" value="MFAP1"/>
</dbReference>
<dbReference type="Pfam" id="PF06991">
    <property type="entry name" value="MFAP1"/>
    <property type="match status" value="1"/>
</dbReference>